<dbReference type="AlphaFoldDB" id="A0A1M4SWX4"/>
<proteinExistence type="predicted"/>
<reference evidence="2 3" key="1">
    <citation type="submission" date="2016-11" db="EMBL/GenBank/DDBJ databases">
        <authorList>
            <person name="Jaros S."/>
            <person name="Januszkiewicz K."/>
            <person name="Wedrychowicz H."/>
        </authorList>
    </citation>
    <scope>NUCLEOTIDE SEQUENCE [LARGE SCALE GENOMIC DNA]</scope>
    <source>
        <strain evidence="2 3">DSM 18119</strain>
    </source>
</reference>
<dbReference type="PROSITE" id="PS51257">
    <property type="entry name" value="PROKAR_LIPOPROTEIN"/>
    <property type="match status" value="1"/>
</dbReference>
<keyword evidence="1" id="KW-0732">Signal</keyword>
<gene>
    <name evidence="2" type="ORF">SAMN02745131_00260</name>
</gene>
<accession>A0A1M4SWX4</accession>
<feature type="signal peptide" evidence="1">
    <location>
        <begin position="1"/>
        <end position="23"/>
    </location>
</feature>
<dbReference type="Pfam" id="PF19765">
    <property type="entry name" value="DUF6252"/>
    <property type="match status" value="1"/>
</dbReference>
<feature type="chain" id="PRO_5013041828" description="Lipocalin-like domain-containing protein" evidence="1">
    <location>
        <begin position="24"/>
        <end position="165"/>
    </location>
</feature>
<evidence type="ECO:0000256" key="1">
    <source>
        <dbReference type="SAM" id="SignalP"/>
    </source>
</evidence>
<evidence type="ECO:0000313" key="3">
    <source>
        <dbReference type="Proteomes" id="UP000184048"/>
    </source>
</evidence>
<dbReference type="EMBL" id="FQUU01000001">
    <property type="protein sequence ID" value="SHE36702.1"/>
    <property type="molecule type" value="Genomic_DNA"/>
</dbReference>
<dbReference type="Proteomes" id="UP000184048">
    <property type="component" value="Unassembled WGS sequence"/>
</dbReference>
<evidence type="ECO:0008006" key="4">
    <source>
        <dbReference type="Google" id="ProtNLM"/>
    </source>
</evidence>
<evidence type="ECO:0000313" key="2">
    <source>
        <dbReference type="EMBL" id="SHE36702.1"/>
    </source>
</evidence>
<dbReference type="InterPro" id="IPR046219">
    <property type="entry name" value="DUF6252"/>
</dbReference>
<protein>
    <recommendedName>
        <fullName evidence="4">Lipocalin-like domain-containing protein</fullName>
    </recommendedName>
</protein>
<sequence length="165" mass="17019">MSMRSRILSSALLALIVVFSACKKDKDSTDPIVNPTSAALTAKVDGVNFQSKEAGAVSSIDSHSFFLSATDAQDNSISLTGPAAVGTYTGATNDETSGIYINKDGALWMSSMGDGTVTITITKYDVSSKKMSGTFSFTAPAAGSNATGTKTVTNGSFTDVTFVVQ</sequence>
<name>A0A1M4SWX4_9BACT</name>
<organism evidence="2 3">
    <name type="scientific">Flavisolibacter ginsengisoli DSM 18119</name>
    <dbReference type="NCBI Taxonomy" id="1121884"/>
    <lineage>
        <taxon>Bacteria</taxon>
        <taxon>Pseudomonadati</taxon>
        <taxon>Bacteroidota</taxon>
        <taxon>Chitinophagia</taxon>
        <taxon>Chitinophagales</taxon>
        <taxon>Chitinophagaceae</taxon>
        <taxon>Flavisolibacter</taxon>
    </lineage>
</organism>
<keyword evidence="3" id="KW-1185">Reference proteome</keyword>